<dbReference type="Gene3D" id="3.40.50.150">
    <property type="entry name" value="Vaccinia Virus protein VP39"/>
    <property type="match status" value="1"/>
</dbReference>
<keyword evidence="4 6" id="KW-0949">S-adenosyl-L-methionine</keyword>
<feature type="compositionally biased region" description="Polar residues" evidence="7">
    <location>
        <begin position="1"/>
        <end position="12"/>
    </location>
</feature>
<evidence type="ECO:0000313" key="10">
    <source>
        <dbReference type="EMBL" id="CAH0100829.1"/>
    </source>
</evidence>
<keyword evidence="2 6" id="KW-0489">Methyltransferase</keyword>
<feature type="domain" description="Methyltransferase" evidence="8">
    <location>
        <begin position="73"/>
        <end position="171"/>
    </location>
</feature>
<comment type="catalytic activity">
    <reaction evidence="5">
        <text>L-arginyl-[protein] + S-adenosyl-L-methionine = N(omega)-methyl-L-arginyl-[protein] + S-adenosyl-L-homocysteine + H(+)</text>
        <dbReference type="Rhea" id="RHEA:48100"/>
        <dbReference type="Rhea" id="RHEA-COMP:10532"/>
        <dbReference type="Rhea" id="RHEA-COMP:11990"/>
        <dbReference type="ChEBI" id="CHEBI:15378"/>
        <dbReference type="ChEBI" id="CHEBI:29965"/>
        <dbReference type="ChEBI" id="CHEBI:57856"/>
        <dbReference type="ChEBI" id="CHEBI:59789"/>
        <dbReference type="ChEBI" id="CHEBI:65280"/>
    </reaction>
    <physiologicalReaction direction="left-to-right" evidence="5">
        <dbReference type="Rhea" id="RHEA:48101"/>
    </physiologicalReaction>
</comment>
<dbReference type="InterPro" id="IPR025799">
    <property type="entry name" value="Arg_MeTrfase"/>
</dbReference>
<evidence type="ECO:0000259" key="8">
    <source>
        <dbReference type="Pfam" id="PF13649"/>
    </source>
</evidence>
<evidence type="ECO:0000256" key="4">
    <source>
        <dbReference type="ARBA" id="ARBA00022691"/>
    </source>
</evidence>
<dbReference type="InterPro" id="IPR041698">
    <property type="entry name" value="Methyltransf_25"/>
</dbReference>
<dbReference type="GO" id="GO:0042054">
    <property type="term" value="F:histone methyltransferase activity"/>
    <property type="evidence" value="ECO:0007669"/>
    <property type="project" value="TreeGrafter"/>
</dbReference>
<evidence type="ECO:0000256" key="5">
    <source>
        <dbReference type="ARBA" id="ARBA00049303"/>
    </source>
</evidence>
<evidence type="ECO:0000256" key="1">
    <source>
        <dbReference type="ARBA" id="ARBA00011925"/>
    </source>
</evidence>
<dbReference type="Pfam" id="PF13649">
    <property type="entry name" value="Methyltransf_25"/>
    <property type="match status" value="1"/>
</dbReference>
<evidence type="ECO:0000256" key="3">
    <source>
        <dbReference type="ARBA" id="ARBA00022679"/>
    </source>
</evidence>
<dbReference type="PANTHER" id="PTHR11006:SF122">
    <property type="entry name" value="ARGININE METHYLTRANSFERASE 8"/>
    <property type="match status" value="1"/>
</dbReference>
<keyword evidence="11" id="KW-1185">Reference proteome</keyword>
<dbReference type="EC" id="2.1.1.319" evidence="1"/>
<feature type="region of interest" description="Disordered" evidence="7">
    <location>
        <begin position="1"/>
        <end position="31"/>
    </location>
</feature>
<comment type="caution">
    <text evidence="10">The sequence shown here is derived from an EMBL/GenBank/DDBJ whole genome shotgun (WGS) entry which is preliminary data.</text>
</comment>
<dbReference type="PROSITE" id="PS51678">
    <property type="entry name" value="SAM_MT_PRMT"/>
    <property type="match status" value="1"/>
</dbReference>
<reference evidence="10" key="1">
    <citation type="submission" date="2021-11" db="EMBL/GenBank/DDBJ databases">
        <authorList>
            <person name="Schell T."/>
        </authorList>
    </citation>
    <scope>NUCLEOTIDE SEQUENCE</scope>
    <source>
        <strain evidence="10">M5</strain>
    </source>
</reference>
<dbReference type="InterPro" id="IPR055135">
    <property type="entry name" value="PRMT_dom"/>
</dbReference>
<dbReference type="InterPro" id="IPR029063">
    <property type="entry name" value="SAM-dependent_MTases_sf"/>
</dbReference>
<evidence type="ECO:0000256" key="6">
    <source>
        <dbReference type="PROSITE-ProRule" id="PRU01015"/>
    </source>
</evidence>
<dbReference type="GO" id="GO:0005634">
    <property type="term" value="C:nucleus"/>
    <property type="evidence" value="ECO:0007669"/>
    <property type="project" value="TreeGrafter"/>
</dbReference>
<sequence>MKFAHLSSTRSNEMIDEQQPDDETRATTMEDDNYFDSYEDIEIHRLMLKDVPRTEAYQKAIVGNKEQFEGKIVMDIGAGTGILSLFCAQAGAAKVYAVEASGLANVTREVVAKNGFSHVIEVIHGKAEEIDLPEGVKVDVIVSEWMGFYLLHESMLESVLLARDKHLKPDGVMLPSKATLFAAACRLSEFYTEQVNFWDNLYGLDLSPVGQAVLTSKRCKPEVAIVKADELLSSAVQVAEFDLSWLGTDEIERVHSRAFTSVLCDEPTEYQGVCLWFDCVFEWPDQMASSTVKLSTSPSSAATHWKQTIIVLPSSIQVEEGDLIGWELTLNRSHEHRRRYQIELNLLDPEEDEHPVPCSCGQARCVVIAAFMAKADEEPLPDDDVDVFSTGQ</sequence>
<dbReference type="GO" id="GO:0035242">
    <property type="term" value="F:protein-arginine omega-N asymmetric methyltransferase activity"/>
    <property type="evidence" value="ECO:0007669"/>
    <property type="project" value="UniProtKB-EC"/>
</dbReference>
<accession>A0A8J2REZ3</accession>
<organism evidence="10 11">
    <name type="scientific">Daphnia galeata</name>
    <dbReference type="NCBI Taxonomy" id="27404"/>
    <lineage>
        <taxon>Eukaryota</taxon>
        <taxon>Metazoa</taxon>
        <taxon>Ecdysozoa</taxon>
        <taxon>Arthropoda</taxon>
        <taxon>Crustacea</taxon>
        <taxon>Branchiopoda</taxon>
        <taxon>Diplostraca</taxon>
        <taxon>Cladocera</taxon>
        <taxon>Anomopoda</taxon>
        <taxon>Daphniidae</taxon>
        <taxon>Daphnia</taxon>
    </lineage>
</organism>
<protein>
    <recommendedName>
        <fullName evidence="1">type I protein arginine methyltransferase</fullName>
        <ecNumber evidence="1">2.1.1.319</ecNumber>
    </recommendedName>
</protein>
<dbReference type="PANTHER" id="PTHR11006">
    <property type="entry name" value="PROTEIN ARGININE N-METHYLTRANSFERASE"/>
    <property type="match status" value="1"/>
</dbReference>
<dbReference type="FunFam" id="3.40.50.150:FF:000003">
    <property type="entry name" value="Blast:Protein arginine N-methyltransferase 1"/>
    <property type="match status" value="1"/>
</dbReference>
<feature type="domain" description="Protein arginine N-methyltransferase" evidence="9">
    <location>
        <begin position="177"/>
        <end position="345"/>
    </location>
</feature>
<dbReference type="Gene3D" id="2.70.160.11">
    <property type="entry name" value="Hnrnp arginine n-methyltransferase1"/>
    <property type="match status" value="1"/>
</dbReference>
<dbReference type="Pfam" id="PF22528">
    <property type="entry name" value="PRMT_C"/>
    <property type="match status" value="1"/>
</dbReference>
<dbReference type="GO" id="GO:0035241">
    <property type="term" value="F:protein-arginine omega-N monomethyltransferase activity"/>
    <property type="evidence" value="ECO:0007669"/>
    <property type="project" value="TreeGrafter"/>
</dbReference>
<gene>
    <name evidence="10" type="ORF">DGAL_LOCUS3117</name>
</gene>
<dbReference type="AlphaFoldDB" id="A0A8J2REZ3"/>
<proteinExistence type="predicted"/>
<name>A0A8J2REZ3_9CRUS</name>
<keyword evidence="3 6" id="KW-0808">Transferase</keyword>
<dbReference type="OrthoDB" id="7848332at2759"/>
<evidence type="ECO:0000256" key="7">
    <source>
        <dbReference type="SAM" id="MobiDB-lite"/>
    </source>
</evidence>
<dbReference type="EMBL" id="CAKKLH010000046">
    <property type="protein sequence ID" value="CAH0100829.1"/>
    <property type="molecule type" value="Genomic_DNA"/>
</dbReference>
<dbReference type="CDD" id="cd02440">
    <property type="entry name" value="AdoMet_MTases"/>
    <property type="match status" value="1"/>
</dbReference>
<dbReference type="Proteomes" id="UP000789390">
    <property type="component" value="Unassembled WGS sequence"/>
</dbReference>
<evidence type="ECO:0000256" key="2">
    <source>
        <dbReference type="ARBA" id="ARBA00022603"/>
    </source>
</evidence>
<dbReference type="SUPFAM" id="SSF53335">
    <property type="entry name" value="S-adenosyl-L-methionine-dependent methyltransferases"/>
    <property type="match status" value="1"/>
</dbReference>
<evidence type="ECO:0000313" key="11">
    <source>
        <dbReference type="Proteomes" id="UP000789390"/>
    </source>
</evidence>
<dbReference type="GO" id="GO:0032259">
    <property type="term" value="P:methylation"/>
    <property type="evidence" value="ECO:0007669"/>
    <property type="project" value="UniProtKB-KW"/>
</dbReference>
<evidence type="ECO:0000259" key="9">
    <source>
        <dbReference type="Pfam" id="PF22528"/>
    </source>
</evidence>